<gene>
    <name evidence="1" type="ORF">M9H77_20657</name>
</gene>
<evidence type="ECO:0000313" key="1">
    <source>
        <dbReference type="EMBL" id="KAI5661334.1"/>
    </source>
</evidence>
<proteinExistence type="predicted"/>
<accession>A0ACC0AME3</accession>
<dbReference type="Proteomes" id="UP001060085">
    <property type="component" value="Linkage Group LG05"/>
</dbReference>
<sequence>MMQVIDRHGIYSKNYDKQDNPPLLPQCENHNHALLKKELMGKTLELRQLKGEELQGLGMEELIKLEKMIEAGLNRVTKSKGEKYIKEITNLKKKEAQLREENARLKQKNGNGNTCGDDQLETRVISLPPPEQQDQYSSASVNYHFNIPQILVIQPPPADSDTLLKLSLA</sequence>
<reference evidence="2" key="1">
    <citation type="journal article" date="2023" name="Nat. Plants">
        <title>Single-cell RNA sequencing provides a high-resolution roadmap for understanding the multicellular compartmentation of specialized metabolism.</title>
        <authorList>
            <person name="Sun S."/>
            <person name="Shen X."/>
            <person name="Li Y."/>
            <person name="Li Y."/>
            <person name="Wang S."/>
            <person name="Li R."/>
            <person name="Zhang H."/>
            <person name="Shen G."/>
            <person name="Guo B."/>
            <person name="Wei J."/>
            <person name="Xu J."/>
            <person name="St-Pierre B."/>
            <person name="Chen S."/>
            <person name="Sun C."/>
        </authorList>
    </citation>
    <scope>NUCLEOTIDE SEQUENCE [LARGE SCALE GENOMIC DNA]</scope>
</reference>
<evidence type="ECO:0000313" key="2">
    <source>
        <dbReference type="Proteomes" id="UP001060085"/>
    </source>
</evidence>
<keyword evidence="2" id="KW-1185">Reference proteome</keyword>
<protein>
    <submittedName>
        <fullName evidence="1">Uncharacterized protein</fullName>
    </submittedName>
</protein>
<name>A0ACC0AME3_CATRO</name>
<organism evidence="1 2">
    <name type="scientific">Catharanthus roseus</name>
    <name type="common">Madagascar periwinkle</name>
    <name type="synonym">Vinca rosea</name>
    <dbReference type="NCBI Taxonomy" id="4058"/>
    <lineage>
        <taxon>Eukaryota</taxon>
        <taxon>Viridiplantae</taxon>
        <taxon>Streptophyta</taxon>
        <taxon>Embryophyta</taxon>
        <taxon>Tracheophyta</taxon>
        <taxon>Spermatophyta</taxon>
        <taxon>Magnoliopsida</taxon>
        <taxon>eudicotyledons</taxon>
        <taxon>Gunneridae</taxon>
        <taxon>Pentapetalae</taxon>
        <taxon>asterids</taxon>
        <taxon>lamiids</taxon>
        <taxon>Gentianales</taxon>
        <taxon>Apocynaceae</taxon>
        <taxon>Rauvolfioideae</taxon>
        <taxon>Vinceae</taxon>
        <taxon>Catharanthinae</taxon>
        <taxon>Catharanthus</taxon>
    </lineage>
</organism>
<comment type="caution">
    <text evidence="1">The sequence shown here is derived from an EMBL/GenBank/DDBJ whole genome shotgun (WGS) entry which is preliminary data.</text>
</comment>
<dbReference type="EMBL" id="CM044705">
    <property type="protein sequence ID" value="KAI5661334.1"/>
    <property type="molecule type" value="Genomic_DNA"/>
</dbReference>